<evidence type="ECO:0000313" key="3">
    <source>
        <dbReference type="EMBL" id="KKQ90425.1"/>
    </source>
</evidence>
<feature type="transmembrane region" description="Helical" evidence="1">
    <location>
        <begin position="162"/>
        <end position="185"/>
    </location>
</feature>
<keyword evidence="1" id="KW-0812">Transmembrane</keyword>
<keyword evidence="1" id="KW-1133">Transmembrane helix</keyword>
<proteinExistence type="predicted"/>
<dbReference type="EMBL" id="LBVO01000006">
    <property type="protein sequence ID" value="KKQ90425.1"/>
    <property type="molecule type" value="Genomic_DNA"/>
</dbReference>
<comment type="caution">
    <text evidence="3">The sequence shown here is derived from an EMBL/GenBank/DDBJ whole genome shotgun (WGS) entry which is preliminary data.</text>
</comment>
<dbReference type="Pfam" id="PF20990">
    <property type="entry name" value="DUF2207_C"/>
    <property type="match status" value="1"/>
</dbReference>
<evidence type="ECO:0000259" key="2">
    <source>
        <dbReference type="Pfam" id="PF20990"/>
    </source>
</evidence>
<dbReference type="Proteomes" id="UP000033934">
    <property type="component" value="Unassembled WGS sequence"/>
</dbReference>
<sequence length="471" mass="53379">MGRTKIKSIVVFLILLISSFLFSQKVSAYSQNLTEFPGKIDIHGNINFANGSHGLVEKIILGLEADRVKVNLIDSPTGYLESARAEIDLSGLKLKNYNNISTKSYAIHGIGSAYQSIQGSTAVFEAFNIGQQGVWTIELIFPKGALKPSIVQQIFYWSANDYILWFIISCILILITLFTIAFLLWKRHRLEQIRKSKDFINAPPSNLSPAALAILEQKHATHTAIAAGILYLAVRGYVVVVKRDNEFLVSKRKEPQGLAGIDQSFYNLLIGQWFAKSVNEINIENNRDLFNKSAGELHNQIYQELIDKKLFVGDPWLSVHKTKFIGIILTVFSLIAFFVSLTILPYPPYASIIWLAFSLISLIIYKISGKMPLRSMAGKLEREAWYKFKNYLSLNQNASFEYDLPMDIYLPYAIALKCELKWIMRFTATRYQTPTWYVGPSVTLEDIANDIVNFVDQFSRTIDSNIAPEEL</sequence>
<dbReference type="AlphaFoldDB" id="A0A0G0LR15"/>
<name>A0A0G0LR15_9BACT</name>
<protein>
    <recommendedName>
        <fullName evidence="2">Predicted membrane protein YciQ-like C-terminal domain-containing protein</fullName>
    </recommendedName>
</protein>
<evidence type="ECO:0000313" key="4">
    <source>
        <dbReference type="Proteomes" id="UP000033934"/>
    </source>
</evidence>
<feature type="transmembrane region" description="Helical" evidence="1">
    <location>
        <begin position="324"/>
        <end position="343"/>
    </location>
</feature>
<accession>A0A0G0LR15</accession>
<feature type="domain" description="Predicted membrane protein YciQ-like C-terminal" evidence="2">
    <location>
        <begin position="202"/>
        <end position="426"/>
    </location>
</feature>
<feature type="transmembrane region" description="Helical" evidence="1">
    <location>
        <begin position="349"/>
        <end position="367"/>
    </location>
</feature>
<reference evidence="3 4" key="1">
    <citation type="journal article" date="2015" name="Nature">
        <title>rRNA introns, odd ribosomes, and small enigmatic genomes across a large radiation of phyla.</title>
        <authorList>
            <person name="Brown C.T."/>
            <person name="Hug L.A."/>
            <person name="Thomas B.C."/>
            <person name="Sharon I."/>
            <person name="Castelle C.J."/>
            <person name="Singh A."/>
            <person name="Wilkins M.J."/>
            <person name="Williams K.H."/>
            <person name="Banfield J.F."/>
        </authorList>
    </citation>
    <scope>NUCLEOTIDE SEQUENCE [LARGE SCALE GENOMIC DNA]</scope>
</reference>
<dbReference type="InterPro" id="IPR048389">
    <property type="entry name" value="YciQ-like_C"/>
</dbReference>
<keyword evidence="1" id="KW-0472">Membrane</keyword>
<evidence type="ECO:0000256" key="1">
    <source>
        <dbReference type="SAM" id="Phobius"/>
    </source>
</evidence>
<gene>
    <name evidence="3" type="ORF">UT11_C0006G0004</name>
</gene>
<organism evidence="3 4">
    <name type="scientific">Berkelbacteria bacterium GW2011_GWA2_38_9</name>
    <dbReference type="NCBI Taxonomy" id="1618334"/>
    <lineage>
        <taxon>Bacteria</taxon>
        <taxon>Candidatus Berkelbacteria</taxon>
    </lineage>
</organism>